<accession>A0A2W1BM76</accession>
<proteinExistence type="predicted"/>
<dbReference type="Proteomes" id="UP000249218">
    <property type="component" value="Unassembled WGS sequence"/>
</dbReference>
<dbReference type="AlphaFoldDB" id="A0A2W1BM76"/>
<dbReference type="EMBL" id="KZ150075">
    <property type="protein sequence ID" value="PZC73976.1"/>
    <property type="molecule type" value="Genomic_DNA"/>
</dbReference>
<protein>
    <submittedName>
        <fullName evidence="1">Uncharacterized protein</fullName>
    </submittedName>
</protein>
<name>A0A2W1BM76_HELAM</name>
<gene>
    <name evidence="1" type="primary">HaOG208465</name>
    <name evidence="1" type="ORF">B5X24_HaOG208465</name>
</gene>
<evidence type="ECO:0000313" key="1">
    <source>
        <dbReference type="EMBL" id="PZC73976.1"/>
    </source>
</evidence>
<sequence>MSVTSFLQSVGYRLYILIKVKFDQTLSDSEQDIWHILSRGNFSDTNYKFHRVGTRAAYDDNALTSASVR</sequence>
<keyword evidence="2" id="KW-1185">Reference proteome</keyword>
<organism evidence="1 2">
    <name type="scientific">Helicoverpa armigera</name>
    <name type="common">Cotton bollworm</name>
    <name type="synonym">Heliothis armigera</name>
    <dbReference type="NCBI Taxonomy" id="29058"/>
    <lineage>
        <taxon>Eukaryota</taxon>
        <taxon>Metazoa</taxon>
        <taxon>Ecdysozoa</taxon>
        <taxon>Arthropoda</taxon>
        <taxon>Hexapoda</taxon>
        <taxon>Insecta</taxon>
        <taxon>Pterygota</taxon>
        <taxon>Neoptera</taxon>
        <taxon>Endopterygota</taxon>
        <taxon>Lepidoptera</taxon>
        <taxon>Glossata</taxon>
        <taxon>Ditrysia</taxon>
        <taxon>Noctuoidea</taxon>
        <taxon>Noctuidae</taxon>
        <taxon>Heliothinae</taxon>
        <taxon>Helicoverpa</taxon>
    </lineage>
</organism>
<reference evidence="1 2" key="1">
    <citation type="journal article" date="2017" name="BMC Biol.">
        <title>Genomic innovations, transcriptional plasticity and gene loss underlying the evolution and divergence of two highly polyphagous and invasive Helicoverpa pest species.</title>
        <authorList>
            <person name="Pearce S.L."/>
            <person name="Clarke D.F."/>
            <person name="East P.D."/>
            <person name="Elfekih S."/>
            <person name="Gordon K.H."/>
            <person name="Jermiin L.S."/>
            <person name="McGaughran A."/>
            <person name="Oakeshott J.G."/>
            <person name="Papanikolaou A."/>
            <person name="Perera O.P."/>
            <person name="Rane R.V."/>
            <person name="Richards S."/>
            <person name="Tay W.T."/>
            <person name="Walsh T.K."/>
            <person name="Anderson A."/>
            <person name="Anderson C.J."/>
            <person name="Asgari S."/>
            <person name="Board P.G."/>
            <person name="Bretschneider A."/>
            <person name="Campbell P.M."/>
            <person name="Chertemps T."/>
            <person name="Christeller J.T."/>
            <person name="Coppin C.W."/>
            <person name="Downes S.J."/>
            <person name="Duan G."/>
            <person name="Farnsworth C.A."/>
            <person name="Good R.T."/>
            <person name="Han L.B."/>
            <person name="Han Y.C."/>
            <person name="Hatje K."/>
            <person name="Horne I."/>
            <person name="Huang Y.P."/>
            <person name="Hughes D.S."/>
            <person name="Jacquin-Joly E."/>
            <person name="James W."/>
            <person name="Jhangiani S."/>
            <person name="Kollmar M."/>
            <person name="Kuwar S.S."/>
            <person name="Li S."/>
            <person name="Liu N.Y."/>
            <person name="Maibeche M.T."/>
            <person name="Miller J.R."/>
            <person name="Montagne N."/>
            <person name="Perry T."/>
            <person name="Qu J."/>
            <person name="Song S.V."/>
            <person name="Sutton G.G."/>
            <person name="Vogel H."/>
            <person name="Walenz B.P."/>
            <person name="Xu W."/>
            <person name="Zhang H.J."/>
            <person name="Zou Z."/>
            <person name="Batterham P."/>
            <person name="Edwards O.R."/>
            <person name="Feyereisen R."/>
            <person name="Gibbs R.A."/>
            <person name="Heckel D.G."/>
            <person name="McGrath A."/>
            <person name="Robin C."/>
            <person name="Scherer S.E."/>
            <person name="Worley K.C."/>
            <person name="Wu Y.D."/>
        </authorList>
    </citation>
    <scope>NUCLEOTIDE SEQUENCE [LARGE SCALE GENOMIC DNA]</scope>
    <source>
        <strain evidence="1">Harm_GR_Male_#8</strain>
        <tissue evidence="1">Whole organism</tissue>
    </source>
</reference>
<evidence type="ECO:0000313" key="2">
    <source>
        <dbReference type="Proteomes" id="UP000249218"/>
    </source>
</evidence>